<dbReference type="Proteomes" id="UP001177003">
    <property type="component" value="Chromosome 6"/>
</dbReference>
<dbReference type="AlphaFoldDB" id="A0AA35ZCT4"/>
<accession>A0AA35ZCT4</accession>
<feature type="region of interest" description="Disordered" evidence="1">
    <location>
        <begin position="54"/>
        <end position="136"/>
    </location>
</feature>
<evidence type="ECO:0000313" key="3">
    <source>
        <dbReference type="Proteomes" id="UP001177003"/>
    </source>
</evidence>
<organism evidence="2 3">
    <name type="scientific">Lactuca saligna</name>
    <name type="common">Willowleaf lettuce</name>
    <dbReference type="NCBI Taxonomy" id="75948"/>
    <lineage>
        <taxon>Eukaryota</taxon>
        <taxon>Viridiplantae</taxon>
        <taxon>Streptophyta</taxon>
        <taxon>Embryophyta</taxon>
        <taxon>Tracheophyta</taxon>
        <taxon>Spermatophyta</taxon>
        <taxon>Magnoliopsida</taxon>
        <taxon>eudicotyledons</taxon>
        <taxon>Gunneridae</taxon>
        <taxon>Pentapetalae</taxon>
        <taxon>asterids</taxon>
        <taxon>campanulids</taxon>
        <taxon>Asterales</taxon>
        <taxon>Asteraceae</taxon>
        <taxon>Cichorioideae</taxon>
        <taxon>Cichorieae</taxon>
        <taxon>Lactucinae</taxon>
        <taxon>Lactuca</taxon>
    </lineage>
</organism>
<dbReference type="EMBL" id="OX465082">
    <property type="protein sequence ID" value="CAI9290168.1"/>
    <property type="molecule type" value="Genomic_DNA"/>
</dbReference>
<name>A0AA35ZCT4_LACSI</name>
<gene>
    <name evidence="2" type="ORF">LSALG_LOCUS29377</name>
</gene>
<proteinExistence type="predicted"/>
<evidence type="ECO:0000313" key="2">
    <source>
        <dbReference type="EMBL" id="CAI9290168.1"/>
    </source>
</evidence>
<feature type="compositionally biased region" description="Basic and acidic residues" evidence="1">
    <location>
        <begin position="54"/>
        <end position="72"/>
    </location>
</feature>
<protein>
    <submittedName>
        <fullName evidence="2">Uncharacterized protein</fullName>
    </submittedName>
</protein>
<reference evidence="2" key="1">
    <citation type="submission" date="2023-04" db="EMBL/GenBank/DDBJ databases">
        <authorList>
            <person name="Vijverberg K."/>
            <person name="Xiong W."/>
            <person name="Schranz E."/>
        </authorList>
    </citation>
    <scope>NUCLEOTIDE SEQUENCE</scope>
</reference>
<sequence>MALGSMPSSRIYGGHRLTRLALSYEVDTSEMVHMPIQEMCTTIIGKMQVEPKDIHEPAFERHQRPRNAKPDQLDSTLRVLLGMDHPPFPHTDATAPPSAQPGHHGVGPSGTYHGDTNNDNDGGMGDKEGEYESNNE</sequence>
<keyword evidence="3" id="KW-1185">Reference proteome</keyword>
<evidence type="ECO:0000256" key="1">
    <source>
        <dbReference type="SAM" id="MobiDB-lite"/>
    </source>
</evidence>